<reference evidence="4 5" key="1">
    <citation type="submission" date="2016-08" db="EMBL/GenBank/DDBJ databases">
        <authorList>
            <person name="Seilhamer J.J."/>
        </authorList>
    </citation>
    <scope>NUCLEOTIDE SEQUENCE [LARGE SCALE GENOMIC DNA]</scope>
    <source>
        <strain evidence="4 5">KH-21-114</strain>
    </source>
</reference>
<evidence type="ECO:0000313" key="4">
    <source>
        <dbReference type="EMBL" id="POG11886.1"/>
    </source>
</evidence>
<comment type="caution">
    <text evidence="4">The sequence shown here is derived from an EMBL/GenBank/DDBJ whole genome shotgun (WGS) entry which is preliminary data.</text>
</comment>
<feature type="domain" description="Bacteriophage tail tape measure C-terminal" evidence="3">
    <location>
        <begin position="908"/>
        <end position="982"/>
    </location>
</feature>
<dbReference type="OrthoDB" id="79849at2"/>
<organism evidence="4 5">
    <name type="scientific">Pseudomonas putida</name>
    <name type="common">Arthrobacter siderocapsulatus</name>
    <dbReference type="NCBI Taxonomy" id="303"/>
    <lineage>
        <taxon>Bacteria</taxon>
        <taxon>Pseudomonadati</taxon>
        <taxon>Pseudomonadota</taxon>
        <taxon>Gammaproteobacteria</taxon>
        <taxon>Pseudomonadales</taxon>
        <taxon>Pseudomonadaceae</taxon>
        <taxon>Pseudomonas</taxon>
    </lineage>
</organism>
<evidence type="ECO:0000256" key="1">
    <source>
        <dbReference type="SAM" id="Coils"/>
    </source>
</evidence>
<dbReference type="InterPro" id="IPR006431">
    <property type="entry name" value="Phage_tape_meas_C"/>
</dbReference>
<evidence type="ECO:0000259" key="2">
    <source>
        <dbReference type="Pfam" id="PF06791"/>
    </source>
</evidence>
<dbReference type="RefSeq" id="WP_103445348.1">
    <property type="nucleotide sequence ID" value="NZ_MINH01000016.1"/>
</dbReference>
<dbReference type="Pfam" id="PF06791">
    <property type="entry name" value="TMP_2"/>
    <property type="match status" value="1"/>
</dbReference>
<reference evidence="4 5" key="2">
    <citation type="submission" date="2018-03" db="EMBL/GenBank/DDBJ databases">
        <title>Draft genome of Pseudomonas putida strain KH-21-114.</title>
        <authorList>
            <person name="Yoshizawa S."/>
            <person name="Khan N.H."/>
            <person name="Nishimura M."/>
            <person name="Chiura H.X."/>
            <person name="Ogura Y."/>
            <person name="Hayashi T."/>
            <person name="Kogure K."/>
        </authorList>
    </citation>
    <scope>NUCLEOTIDE SEQUENCE [LARGE SCALE GENOMIC DNA]</scope>
    <source>
        <strain evidence="4 5">KH-21-114</strain>
    </source>
</reference>
<evidence type="ECO:0000313" key="5">
    <source>
        <dbReference type="Proteomes" id="UP000237230"/>
    </source>
</evidence>
<dbReference type="InterPro" id="IPR009628">
    <property type="entry name" value="Phage_tape_measure_N"/>
</dbReference>
<dbReference type="EMBL" id="MINH01000016">
    <property type="protein sequence ID" value="POG11886.1"/>
    <property type="molecule type" value="Genomic_DNA"/>
</dbReference>
<proteinExistence type="predicted"/>
<evidence type="ECO:0000259" key="3">
    <source>
        <dbReference type="Pfam" id="PF09718"/>
    </source>
</evidence>
<dbReference type="AlphaFoldDB" id="A0A2S3X8F9"/>
<feature type="domain" description="Bacteriophage tail tape measure N-terminal" evidence="2">
    <location>
        <begin position="275"/>
        <end position="476"/>
    </location>
</feature>
<protein>
    <submittedName>
        <fullName evidence="4">Phage tail tape measure protein</fullName>
    </submittedName>
</protein>
<feature type="coiled-coil region" evidence="1">
    <location>
        <begin position="185"/>
        <end position="212"/>
    </location>
</feature>
<sequence>MTTIASLGLQIDSGDAVEAKDNLDQLTDAGKRSEESAGRTGRAWETALGSLQGDTRQIVQELQALNAKQTELAQQMATVGRAVTSASTAFSSAAANMGAFRNEAAQAGKVQEALTSATDAGAQAGRRAAESADEQQARILAVAKASLEASQYVQSLNRATEQSAEVTAQANAVLSDSASRQAAINSRAQALIATEERQAEAAKKAAGAHREEGQALEELLGKIDPTVAAMSRLDQMEQKLKGFRTSGALDAETFGEYQTKIDQARTALGGADTALNKTGMSAKATAAALRGVPAQFTDIVVSLQGGQAPLQVLLQQGGQLKDMFGGVGPAAKAMGGYIAGLISPLTLSAAAVTGLAVAVVAGIGDLNEFNKALASTGGAAGKSSSQLVDLQNKLANGKYFSQANEALLALVGSGKLTGETFDAVAGAATQLSAASGESAGKFAQMFVEAKSDVTAFALEFNSKYHAVTLATFDQIQALEDQGRHMDALKLLAGEVSEEMTRRNEETSESTRGIAKLWDDATSAVRRYWNELKQGVAADPDQFRMQVLQQQVADIDKQFWFSDSSRDALKKQYTDEIALIQKRIDAGAKERQDRADGEAAIQKQADLQKKLNDQLDQANPERKRAKALQDLKQRFIDLREAAKETGKQSPLLAGVSFDGDKVSGGAYDTLAKGIADRNKDKVGKTSPIDLSGFNDQKNALSAILSEYKNHQKELDATQKAGLISQESYSAQRAAILEQQKAEVTNAYEAEIKALEDAKGRSSTSAQQRIQLDQKIADARASMVEAQKDADTELAVLATNEQGRLAKQTAATQAYVDQLERQRAALSTSGTRAANNIGLGDRQQGLQRDLDGVTDRFNDERAKLLDRRRTAPDKYSQDDYERDLAILSKAEDGYRDTVVDNYDKISEAQGDWRKGASSAFQNYLEQARDVAGQTRSLFTSAFSSMEDAVVNFAMTGKFSFADFTKSVLADMARIATQQAASGLLGSLVSWGATAASAYFGGGTGNGMEAGSAGAVSSNLGASQAGYSSAYGFSDGGYTGDGGKYEPAGIVHAGEFVLRREVVSQPGMLDYLQTLNIRGYADGGLVTPTAVPRQISSASGGASYSFPVSVQVDASGQSSTGVQSPQDQAAFGQGIQAATKAEVEKAIAAGLRQGGSIWRAINRRG</sequence>
<dbReference type="Pfam" id="PF09718">
    <property type="entry name" value="Tape_meas_lam_C"/>
    <property type="match status" value="1"/>
</dbReference>
<keyword evidence="1" id="KW-0175">Coiled coil</keyword>
<accession>A0A2S3X8F9</accession>
<dbReference type="NCBIfam" id="TIGR01541">
    <property type="entry name" value="tape_meas_lam_C"/>
    <property type="match status" value="1"/>
</dbReference>
<gene>
    <name evidence="4" type="ORF">BGP84_01000</name>
</gene>
<name>A0A2S3X8F9_PSEPU</name>
<dbReference type="Proteomes" id="UP000237230">
    <property type="component" value="Unassembled WGS sequence"/>
</dbReference>